<gene>
    <name evidence="2" type="ORF">CUC15_02395</name>
</gene>
<feature type="transmembrane region" description="Helical" evidence="1">
    <location>
        <begin position="7"/>
        <end position="26"/>
    </location>
</feature>
<sequence length="212" mass="24537">MKRYGVGFAIAGSFMAIAFLIIVNLLTASEHIWFIYPSIGLLLWPVGIYCMKNKYYKLFAVLCSLLVIIFLTLENYLNTPGYPWALYAVFPILCWPILMLLGKRAGNIIVSLVGSAIIIIYYLMLNIFLEPGYPWAIFPAFAVLWWPLTIYHLARKSYFQYSIHASLFISGFFILVNAVSSPNTIWAIYPIFAVLWWPLSMYYFVYKGRMER</sequence>
<dbReference type="Proteomes" id="UP000253908">
    <property type="component" value="Chromosome"/>
</dbReference>
<keyword evidence="1" id="KW-0812">Transmembrane</keyword>
<feature type="transmembrane region" description="Helical" evidence="1">
    <location>
        <begin position="186"/>
        <end position="206"/>
    </location>
</feature>
<accession>A0A345PD16</accession>
<feature type="transmembrane region" description="Helical" evidence="1">
    <location>
        <begin position="161"/>
        <end position="180"/>
    </location>
</feature>
<proteinExistence type="predicted"/>
<evidence type="ECO:0000313" key="2">
    <source>
        <dbReference type="EMBL" id="AXI07896.1"/>
    </source>
</evidence>
<keyword evidence="3" id="KW-1185">Reference proteome</keyword>
<evidence type="ECO:0000256" key="1">
    <source>
        <dbReference type="SAM" id="Phobius"/>
    </source>
</evidence>
<dbReference type="KEGG" id="ocn:CUC15_02395"/>
<keyword evidence="1" id="KW-1133">Transmembrane helix</keyword>
<reference evidence="3" key="1">
    <citation type="submission" date="2017-11" db="EMBL/GenBank/DDBJ databases">
        <authorList>
            <person name="Zhu W."/>
        </authorList>
    </citation>
    <scope>NUCLEOTIDE SEQUENCE [LARGE SCALE GENOMIC DNA]</scope>
    <source>
        <strain evidence="3">160</strain>
    </source>
</reference>
<dbReference type="EMBL" id="CP024848">
    <property type="protein sequence ID" value="AXI07896.1"/>
    <property type="molecule type" value="Genomic_DNA"/>
</dbReference>
<dbReference type="AlphaFoldDB" id="A0A345PD16"/>
<feature type="transmembrane region" description="Helical" evidence="1">
    <location>
        <begin position="108"/>
        <end position="129"/>
    </location>
</feature>
<feature type="transmembrane region" description="Helical" evidence="1">
    <location>
        <begin position="58"/>
        <end position="78"/>
    </location>
</feature>
<evidence type="ECO:0000313" key="3">
    <source>
        <dbReference type="Proteomes" id="UP000253908"/>
    </source>
</evidence>
<feature type="transmembrane region" description="Helical" evidence="1">
    <location>
        <begin position="32"/>
        <end position="51"/>
    </location>
</feature>
<organism evidence="2 3">
    <name type="scientific">Oceanobacillus zhaokaii</name>
    <dbReference type="NCBI Taxonomy" id="2052660"/>
    <lineage>
        <taxon>Bacteria</taxon>
        <taxon>Bacillati</taxon>
        <taxon>Bacillota</taxon>
        <taxon>Bacilli</taxon>
        <taxon>Bacillales</taxon>
        <taxon>Bacillaceae</taxon>
        <taxon>Oceanobacillus</taxon>
    </lineage>
</organism>
<dbReference type="RefSeq" id="WP_114915190.1">
    <property type="nucleotide sequence ID" value="NZ_CP024848.1"/>
</dbReference>
<protein>
    <submittedName>
        <fullName evidence="2">Uncharacterized protein</fullName>
    </submittedName>
</protein>
<feature type="transmembrane region" description="Helical" evidence="1">
    <location>
        <begin position="135"/>
        <end position="154"/>
    </location>
</feature>
<keyword evidence="1" id="KW-0472">Membrane</keyword>
<feature type="transmembrane region" description="Helical" evidence="1">
    <location>
        <begin position="84"/>
        <end position="101"/>
    </location>
</feature>
<dbReference type="OrthoDB" id="2360867at2"/>
<name>A0A345PD16_9BACI</name>